<evidence type="ECO:0000256" key="4">
    <source>
        <dbReference type="ARBA" id="ARBA00022827"/>
    </source>
</evidence>
<dbReference type="PANTHER" id="PTHR43624:SF2">
    <property type="entry name" value="ELECTRON TRANSFER FLAVOPROTEIN-QUINONE OXIDOREDUCTASE YDIS-RELATED"/>
    <property type="match status" value="1"/>
</dbReference>
<reference evidence="9 10" key="1">
    <citation type="submission" date="2013-04" db="EMBL/GenBank/DDBJ databases">
        <title>The Genome Sequence of Sutterella wadsworthensis HGA0223.</title>
        <authorList>
            <consortium name="The Broad Institute Genomics Platform"/>
            <person name="Earl A."/>
            <person name="Ward D."/>
            <person name="Feldgarden M."/>
            <person name="Gevers D."/>
            <person name="Schmidt T.M."/>
            <person name="Dover J."/>
            <person name="Dai D."/>
            <person name="Walker B."/>
            <person name="Young S."/>
            <person name="Zeng Q."/>
            <person name="Gargeya S."/>
            <person name="Fitzgerald M."/>
            <person name="Haas B."/>
            <person name="Abouelleil A."/>
            <person name="Allen A.W."/>
            <person name="Alvarado L."/>
            <person name="Arachchi H.M."/>
            <person name="Berlin A.M."/>
            <person name="Chapman S.B."/>
            <person name="Gainer-Dewar J."/>
            <person name="Goldberg J."/>
            <person name="Griggs A."/>
            <person name="Gujja S."/>
            <person name="Hansen M."/>
            <person name="Howarth C."/>
            <person name="Imamovic A."/>
            <person name="Ireland A."/>
            <person name="Larimer J."/>
            <person name="McCowan C."/>
            <person name="Murphy C."/>
            <person name="Pearson M."/>
            <person name="Poon T.W."/>
            <person name="Priest M."/>
            <person name="Roberts A."/>
            <person name="Saif S."/>
            <person name="Shea T."/>
            <person name="Sisk P."/>
            <person name="Sykes S."/>
            <person name="Wortman J."/>
            <person name="Nusbaum C."/>
            <person name="Birren B."/>
        </authorList>
    </citation>
    <scope>NUCLEOTIDE SEQUENCE [LARGE SCALE GENOMIC DNA]</scope>
    <source>
        <strain evidence="9 10">HGA0223</strain>
    </source>
</reference>
<evidence type="ECO:0000256" key="6">
    <source>
        <dbReference type="RuleBase" id="RU366069"/>
    </source>
</evidence>
<evidence type="ECO:0000313" key="10">
    <source>
        <dbReference type="Proteomes" id="UP000014400"/>
    </source>
</evidence>
<dbReference type="PATRIC" id="fig|1203554.3.peg.1432"/>
<gene>
    <name evidence="9" type="ORF">HMPREF1476_01370</name>
</gene>
<dbReference type="EMBL" id="ATCF01000018">
    <property type="protein sequence ID" value="EPD99099.1"/>
    <property type="molecule type" value="Genomic_DNA"/>
</dbReference>
<feature type="domain" description="FAD-binding" evidence="7">
    <location>
        <begin position="6"/>
        <end position="190"/>
    </location>
</feature>
<dbReference type="HOGENOM" id="CLU_050977_0_0_4"/>
<dbReference type="GO" id="GO:0016491">
    <property type="term" value="F:oxidoreductase activity"/>
    <property type="evidence" value="ECO:0007669"/>
    <property type="project" value="UniProtKB-UniRule"/>
</dbReference>
<evidence type="ECO:0000259" key="7">
    <source>
        <dbReference type="Pfam" id="PF01494"/>
    </source>
</evidence>
<evidence type="ECO:0000256" key="2">
    <source>
        <dbReference type="ARBA" id="ARBA00006796"/>
    </source>
</evidence>
<dbReference type="SUPFAM" id="SSF54373">
    <property type="entry name" value="FAD-linked reductases, C-terminal domain"/>
    <property type="match status" value="1"/>
</dbReference>
<evidence type="ECO:0000313" key="9">
    <source>
        <dbReference type="EMBL" id="EPD99099.1"/>
    </source>
</evidence>
<keyword evidence="5 6" id="KW-0560">Oxidoreductase</keyword>
<evidence type="ECO:0000259" key="8">
    <source>
        <dbReference type="Pfam" id="PF26311"/>
    </source>
</evidence>
<evidence type="ECO:0000256" key="3">
    <source>
        <dbReference type="ARBA" id="ARBA00022630"/>
    </source>
</evidence>
<feature type="domain" description="FixC-like C-terminal" evidence="8">
    <location>
        <begin position="370"/>
        <end position="430"/>
    </location>
</feature>
<dbReference type="STRING" id="1203554.HMPREF1476_01370"/>
<name>S3CF10_9BURK</name>
<keyword evidence="4 6" id="KW-0274">FAD</keyword>
<keyword evidence="3 6" id="KW-0285">Flavoprotein</keyword>
<dbReference type="Pfam" id="PF01494">
    <property type="entry name" value="FAD_binding_3"/>
    <property type="match status" value="1"/>
</dbReference>
<comment type="cofactor">
    <cofactor evidence="1 6">
        <name>FAD</name>
        <dbReference type="ChEBI" id="CHEBI:57692"/>
    </cofactor>
</comment>
<dbReference type="AlphaFoldDB" id="S3CF10"/>
<protein>
    <recommendedName>
        <fullName evidence="6">Protein FixC</fullName>
    </recommendedName>
</protein>
<dbReference type="GO" id="GO:0071949">
    <property type="term" value="F:FAD binding"/>
    <property type="evidence" value="ECO:0007669"/>
    <property type="project" value="UniProtKB-UniRule"/>
</dbReference>
<evidence type="ECO:0000256" key="5">
    <source>
        <dbReference type="ARBA" id="ARBA00023002"/>
    </source>
</evidence>
<dbReference type="SUPFAM" id="SSF51905">
    <property type="entry name" value="FAD/NAD(P)-binding domain"/>
    <property type="match status" value="1"/>
</dbReference>
<proteinExistence type="inferred from homology"/>
<organism evidence="9 10">
    <name type="scientific">Sutterella wadsworthensis HGA0223</name>
    <dbReference type="NCBI Taxonomy" id="1203554"/>
    <lineage>
        <taxon>Bacteria</taxon>
        <taxon>Pseudomonadati</taxon>
        <taxon>Pseudomonadota</taxon>
        <taxon>Betaproteobacteria</taxon>
        <taxon>Burkholderiales</taxon>
        <taxon>Sutterellaceae</taxon>
        <taxon>Sutterella</taxon>
    </lineage>
</organism>
<dbReference type="InterPro" id="IPR039651">
    <property type="entry name" value="FixC-like"/>
</dbReference>
<comment type="similarity">
    <text evidence="2 6">Belongs to the ETF-QO/FixC family.</text>
</comment>
<evidence type="ECO:0000256" key="1">
    <source>
        <dbReference type="ARBA" id="ARBA00001974"/>
    </source>
</evidence>
<comment type="function">
    <text evidence="6">Part of an electron transfer system.</text>
</comment>
<comment type="caution">
    <text evidence="9">The sequence shown here is derived from an EMBL/GenBank/DDBJ whole genome shotgun (WGS) entry which is preliminary data.</text>
</comment>
<sequence length="431" mass="46315">MSEEKFDAIVVGAGVAGCVAAYVLAKEGLDVLVIERGNYAGSKNMTGGRLYAHSLERVMPGFAEEAPVERLVTREKISFITDDDSVTLDYHTGEAFSAEAASYTVLRGKFDQWLQEKAESEGAQFIPGIRVDRLLQDETGRVTGVQAGEDELLAECVILADGVNSLLAQSIGLLPKYHAHQYAVGAKEVIGLSKQVINDRFGLSDGEGAAWLFAGSASAGLMGGGFLYTNEDSISLGVVCGLGDIEKSPKTVPQMLEDLKNHPSVKPLIEGGELLEYSGHLVPEGGYDMVPEKLAADGVLITGDAAALCINLGFIVRGMDLAVASGECAARAVIDAKKAGDFSAAGLAGYRRRLEESFVLRDMKQYRNVPHLMENPRLFSDYPKMTAGIMRDLFRYDGSPVPPVRKSLWQRVKAAGVMNLLKDGYGWGKAL</sequence>
<dbReference type="Pfam" id="PF26311">
    <property type="entry name" value="ETF-QO_FixC_C"/>
    <property type="match status" value="1"/>
</dbReference>
<dbReference type="eggNOG" id="COG0644">
    <property type="taxonomic scope" value="Bacteria"/>
</dbReference>
<dbReference type="Proteomes" id="UP000014400">
    <property type="component" value="Unassembled WGS sequence"/>
</dbReference>
<keyword evidence="10" id="KW-1185">Reference proteome</keyword>
<dbReference type="GeneID" id="64060841"/>
<accession>S3CF10</accession>
<dbReference type="PROSITE" id="PS51257">
    <property type="entry name" value="PROKAR_LIPOPROTEIN"/>
    <property type="match status" value="1"/>
</dbReference>
<dbReference type="PANTHER" id="PTHR43624">
    <property type="entry name" value="ELECTRON TRANSFER FLAVOPROTEIN-QUINONE OXIDOREDUCTASE YDIS-RELATED"/>
    <property type="match status" value="1"/>
</dbReference>
<dbReference type="InterPro" id="IPR036188">
    <property type="entry name" value="FAD/NAD-bd_sf"/>
</dbReference>
<dbReference type="RefSeq" id="WP_016474594.1">
    <property type="nucleotide sequence ID" value="NZ_KE150480.1"/>
</dbReference>
<dbReference type="PRINTS" id="PR00420">
    <property type="entry name" value="RNGMNOXGNASE"/>
</dbReference>
<dbReference type="InterPro" id="IPR002938">
    <property type="entry name" value="FAD-bd"/>
</dbReference>
<dbReference type="InterPro" id="IPR059103">
    <property type="entry name" value="FixC-like_C"/>
</dbReference>
<dbReference type="Gene3D" id="3.50.50.60">
    <property type="entry name" value="FAD/NAD(P)-binding domain"/>
    <property type="match status" value="1"/>
</dbReference>
<dbReference type="NCBIfam" id="NF007450">
    <property type="entry name" value="PRK10015.1"/>
    <property type="match status" value="1"/>
</dbReference>